<dbReference type="InterPro" id="IPR052652">
    <property type="entry name" value="Telomerase_Complex_Comp"/>
</dbReference>
<dbReference type="Proteomes" id="UP000595437">
    <property type="component" value="Chromosome 21"/>
</dbReference>
<reference evidence="3" key="1">
    <citation type="submission" date="2021-01" db="EMBL/GenBank/DDBJ databases">
        <title>Caligus Genome Assembly.</title>
        <authorList>
            <person name="Gallardo-Escarate C."/>
        </authorList>
    </citation>
    <scope>NUCLEOTIDE SEQUENCE [LARGE SCALE GENOMIC DNA]</scope>
</reference>
<dbReference type="AlphaFoldDB" id="A0A7T8GL35"/>
<dbReference type="SUPFAM" id="SSF140864">
    <property type="entry name" value="TROVE domain-like"/>
    <property type="match status" value="1"/>
</dbReference>
<dbReference type="GO" id="GO:0070034">
    <property type="term" value="F:telomerase RNA binding"/>
    <property type="evidence" value="ECO:0007669"/>
    <property type="project" value="TreeGrafter"/>
</dbReference>
<feature type="non-terminal residue" evidence="2">
    <location>
        <position position="1"/>
    </location>
</feature>
<evidence type="ECO:0000313" key="3">
    <source>
        <dbReference type="Proteomes" id="UP000595437"/>
    </source>
</evidence>
<dbReference type="PANTHER" id="PTHR44791:SF1">
    <property type="entry name" value="TELOMERASE PROTEIN COMPONENT 1"/>
    <property type="match status" value="1"/>
</dbReference>
<name>A0A7T8GL35_CALRO</name>
<protein>
    <recommendedName>
        <fullName evidence="1">TROVE domain-containing protein</fullName>
    </recommendedName>
</protein>
<keyword evidence="3" id="KW-1185">Reference proteome</keyword>
<evidence type="ECO:0000313" key="2">
    <source>
        <dbReference type="EMBL" id="QQP31611.1"/>
    </source>
</evidence>
<dbReference type="PROSITE" id="PS50988">
    <property type="entry name" value="TROVE"/>
    <property type="match status" value="1"/>
</dbReference>
<gene>
    <name evidence="2" type="ORF">FKW44_025265</name>
</gene>
<dbReference type="EMBL" id="CP045910">
    <property type="protein sequence ID" value="QQP31611.1"/>
    <property type="molecule type" value="Genomic_DNA"/>
</dbReference>
<organism evidence="2 3">
    <name type="scientific">Caligus rogercresseyi</name>
    <name type="common">Sea louse</name>
    <dbReference type="NCBI Taxonomy" id="217165"/>
    <lineage>
        <taxon>Eukaryota</taxon>
        <taxon>Metazoa</taxon>
        <taxon>Ecdysozoa</taxon>
        <taxon>Arthropoda</taxon>
        <taxon>Crustacea</taxon>
        <taxon>Multicrustacea</taxon>
        <taxon>Hexanauplia</taxon>
        <taxon>Copepoda</taxon>
        <taxon>Siphonostomatoida</taxon>
        <taxon>Caligidae</taxon>
        <taxon>Caligus</taxon>
    </lineage>
</organism>
<dbReference type="GO" id="GO:0000722">
    <property type="term" value="P:telomere maintenance via recombination"/>
    <property type="evidence" value="ECO:0007669"/>
    <property type="project" value="TreeGrafter"/>
</dbReference>
<dbReference type="OrthoDB" id="6382478at2759"/>
<feature type="non-terminal residue" evidence="2">
    <location>
        <position position="429"/>
    </location>
</feature>
<accession>A0A7T8GL35</accession>
<dbReference type="GO" id="GO:0005697">
    <property type="term" value="C:telomerase holoenzyme complex"/>
    <property type="evidence" value="ECO:0007669"/>
    <property type="project" value="TreeGrafter"/>
</dbReference>
<sequence>NGNKAEVWHSLILKKKIPYLALIRNLRNIILSGINKPQFSDLIHCIKSPSAIRGSKIFPHQYLAAMHAIDKIENGRWRKVREKRRRKKAAKELDQERRYKEIEFAREVISAMEECVLTSFSSNMSSIQGKSLIFIPNPPYTQSSLNNDFTRYGFRGPNGLTTFMSLIIAEACEDSEILTCSNHGLRRVKKKRLVQGFVSVFQLDYFDDSQCSDGGLSMLSNHLVKEAGKAKIDNIFILIKCSLDREQIIKFVESIDCLRLISNRHVNLAFLSLDGTFPTDLPRGKGNNNNNNVYISGSNTSALQTLSRLNMGTTTQVEEVDNIPKKYGISTTVSQPLPSVLERPLKTVKWDRVTIFVSSTFLDMFGERNLLNHCIFPVLKRRCRDICVEITPIDLRWGLPDGDSSSIDVSSTKYCLSQSIECDIFLGFL</sequence>
<evidence type="ECO:0000259" key="1">
    <source>
        <dbReference type="PROSITE" id="PS50988"/>
    </source>
</evidence>
<feature type="domain" description="TROVE" evidence="1">
    <location>
        <begin position="1"/>
        <end position="129"/>
    </location>
</feature>
<dbReference type="GO" id="GO:0003720">
    <property type="term" value="F:telomerase activity"/>
    <property type="evidence" value="ECO:0007669"/>
    <property type="project" value="TreeGrafter"/>
</dbReference>
<dbReference type="PANTHER" id="PTHR44791">
    <property type="entry name" value="TELOMERASE PROTEIN COMPONENT 1 TEP1"/>
    <property type="match status" value="1"/>
</dbReference>
<dbReference type="InterPro" id="IPR008858">
    <property type="entry name" value="TROVE_dom"/>
</dbReference>
<dbReference type="Pfam" id="PF05731">
    <property type="entry name" value="TROVE"/>
    <property type="match status" value="1"/>
</dbReference>
<proteinExistence type="predicted"/>
<dbReference type="InterPro" id="IPR037214">
    <property type="entry name" value="TROVE_dom_sf"/>
</dbReference>